<dbReference type="GO" id="GO:0003735">
    <property type="term" value="F:structural constituent of ribosome"/>
    <property type="evidence" value="ECO:0007669"/>
    <property type="project" value="InterPro"/>
</dbReference>
<dbReference type="Proteomes" id="UP000250369">
    <property type="component" value="Unassembled WGS sequence"/>
</dbReference>
<comment type="subunit">
    <text evidence="6">Part of the 50S ribosomal subunit. Contacts protein L20.</text>
</comment>
<comment type="function">
    <text evidence="6 7">This protein binds to 23S rRNA in the presence of protein L20.</text>
</comment>
<evidence type="ECO:0000256" key="6">
    <source>
        <dbReference type="HAMAP-Rule" id="MF_01363"/>
    </source>
</evidence>
<evidence type="ECO:0000256" key="1">
    <source>
        <dbReference type="ARBA" id="ARBA00008563"/>
    </source>
</evidence>
<organism evidence="8 9">
    <name type="scientific">Paenibacillus contaminans</name>
    <dbReference type="NCBI Taxonomy" id="450362"/>
    <lineage>
        <taxon>Bacteria</taxon>
        <taxon>Bacillati</taxon>
        <taxon>Bacillota</taxon>
        <taxon>Bacilli</taxon>
        <taxon>Bacillales</taxon>
        <taxon>Paenibacillaceae</taxon>
        <taxon>Paenibacillus</taxon>
    </lineage>
</organism>
<dbReference type="GO" id="GO:0005737">
    <property type="term" value="C:cytoplasm"/>
    <property type="evidence" value="ECO:0007669"/>
    <property type="project" value="UniProtKB-ARBA"/>
</dbReference>
<dbReference type="GO" id="GO:0005840">
    <property type="term" value="C:ribosome"/>
    <property type="evidence" value="ECO:0007669"/>
    <property type="project" value="UniProtKB-KW"/>
</dbReference>
<dbReference type="GO" id="GO:0019843">
    <property type="term" value="F:rRNA binding"/>
    <property type="evidence" value="ECO:0007669"/>
    <property type="project" value="UniProtKB-UniRule"/>
</dbReference>
<dbReference type="NCBIfam" id="TIGR00061">
    <property type="entry name" value="L21"/>
    <property type="match status" value="1"/>
</dbReference>
<dbReference type="GO" id="GO:0006412">
    <property type="term" value="P:translation"/>
    <property type="evidence" value="ECO:0007669"/>
    <property type="project" value="UniProtKB-UniRule"/>
</dbReference>
<evidence type="ECO:0000256" key="3">
    <source>
        <dbReference type="ARBA" id="ARBA00022884"/>
    </source>
</evidence>
<dbReference type="PANTHER" id="PTHR21349:SF0">
    <property type="entry name" value="LARGE RIBOSOMAL SUBUNIT PROTEIN BL21M"/>
    <property type="match status" value="1"/>
</dbReference>
<reference evidence="8 9" key="1">
    <citation type="journal article" date="2009" name="Int. J. Syst. Evol. Microbiol.">
        <title>Paenibacillus contaminans sp. nov., isolated from a contaminated laboratory plate.</title>
        <authorList>
            <person name="Chou J.H."/>
            <person name="Lee J.H."/>
            <person name="Lin M.C."/>
            <person name="Chang P.S."/>
            <person name="Arun A.B."/>
            <person name="Young C.C."/>
            <person name="Chen W.M."/>
        </authorList>
    </citation>
    <scope>NUCLEOTIDE SEQUENCE [LARGE SCALE GENOMIC DNA]</scope>
    <source>
        <strain evidence="8 9">CKOBP-6</strain>
    </source>
</reference>
<comment type="similarity">
    <text evidence="1 6 7">Belongs to the bacterial ribosomal protein bL21 family.</text>
</comment>
<dbReference type="SUPFAM" id="SSF141091">
    <property type="entry name" value="L21p-like"/>
    <property type="match status" value="1"/>
</dbReference>
<evidence type="ECO:0000256" key="7">
    <source>
        <dbReference type="RuleBase" id="RU000562"/>
    </source>
</evidence>
<evidence type="ECO:0000256" key="4">
    <source>
        <dbReference type="ARBA" id="ARBA00022980"/>
    </source>
</evidence>
<keyword evidence="4 6" id="KW-0689">Ribosomal protein</keyword>
<sequence length="103" mass="11318">MYAIIETGGKQYKVQEGDVVYIEKLNAGEGEAVSFDKVLLVSKESGVVIGSPTVAGASVSAKVEKQGKGKKVIVYKYKAKKNYRRKQGHRQPYTKVVIEKIQA</sequence>
<dbReference type="Pfam" id="PF00829">
    <property type="entry name" value="Ribosomal_L21p"/>
    <property type="match status" value="1"/>
</dbReference>
<keyword evidence="3 6" id="KW-0694">RNA-binding</keyword>
<accession>A0A329MVJ6</accession>
<dbReference type="EMBL" id="QMFB01000003">
    <property type="protein sequence ID" value="RAV21967.1"/>
    <property type="molecule type" value="Genomic_DNA"/>
</dbReference>
<keyword evidence="9" id="KW-1185">Reference proteome</keyword>
<evidence type="ECO:0000256" key="5">
    <source>
        <dbReference type="ARBA" id="ARBA00023274"/>
    </source>
</evidence>
<evidence type="ECO:0000313" key="8">
    <source>
        <dbReference type="EMBL" id="RAV21967.1"/>
    </source>
</evidence>
<dbReference type="PANTHER" id="PTHR21349">
    <property type="entry name" value="50S RIBOSOMAL PROTEIN L21"/>
    <property type="match status" value="1"/>
</dbReference>
<protein>
    <recommendedName>
        <fullName evidence="6">Large ribosomal subunit protein bL21</fullName>
    </recommendedName>
</protein>
<dbReference type="HAMAP" id="MF_01363">
    <property type="entry name" value="Ribosomal_bL21"/>
    <property type="match status" value="1"/>
</dbReference>
<dbReference type="InterPro" id="IPR028909">
    <property type="entry name" value="bL21-like"/>
</dbReference>
<dbReference type="PROSITE" id="PS01169">
    <property type="entry name" value="RIBOSOMAL_L21"/>
    <property type="match status" value="1"/>
</dbReference>
<gene>
    <name evidence="6 8" type="primary">rplU</name>
    <name evidence="8" type="ORF">DQG23_07965</name>
</gene>
<proteinExistence type="inferred from homology"/>
<dbReference type="InterPro" id="IPR001787">
    <property type="entry name" value="Ribosomal_bL21"/>
</dbReference>
<comment type="caution">
    <text evidence="8">The sequence shown here is derived from an EMBL/GenBank/DDBJ whole genome shotgun (WGS) entry which is preliminary data.</text>
</comment>
<dbReference type="OrthoDB" id="9813334at2"/>
<evidence type="ECO:0000256" key="2">
    <source>
        <dbReference type="ARBA" id="ARBA00022730"/>
    </source>
</evidence>
<keyword evidence="2 6" id="KW-0699">rRNA-binding</keyword>
<dbReference type="InterPro" id="IPR036164">
    <property type="entry name" value="bL21-like_sf"/>
</dbReference>
<evidence type="ECO:0000313" key="9">
    <source>
        <dbReference type="Proteomes" id="UP000250369"/>
    </source>
</evidence>
<keyword evidence="5 6" id="KW-0687">Ribonucleoprotein</keyword>
<dbReference type="AlphaFoldDB" id="A0A329MVJ6"/>
<name>A0A329MVJ6_9BACL</name>
<dbReference type="GO" id="GO:1990904">
    <property type="term" value="C:ribonucleoprotein complex"/>
    <property type="evidence" value="ECO:0007669"/>
    <property type="project" value="UniProtKB-KW"/>
</dbReference>
<dbReference type="InterPro" id="IPR018258">
    <property type="entry name" value="Ribosomal_bL21_CS"/>
</dbReference>
<dbReference type="RefSeq" id="WP_113030278.1">
    <property type="nucleotide sequence ID" value="NZ_QMFB01000003.1"/>
</dbReference>